<dbReference type="OrthoDB" id="7404821at2"/>
<keyword evidence="3" id="KW-1185">Reference proteome</keyword>
<gene>
    <name evidence="2" type="ORF">SAMN05660710_03537</name>
</gene>
<protein>
    <recommendedName>
        <fullName evidence="4">LysM domain-containing protein</fullName>
    </recommendedName>
</protein>
<organism evidence="2 3">
    <name type="scientific">Paracoccus tibetensis</name>
    <dbReference type="NCBI Taxonomy" id="336292"/>
    <lineage>
        <taxon>Bacteria</taxon>
        <taxon>Pseudomonadati</taxon>
        <taxon>Pseudomonadota</taxon>
        <taxon>Alphaproteobacteria</taxon>
        <taxon>Rhodobacterales</taxon>
        <taxon>Paracoccaceae</taxon>
        <taxon>Paracoccus</taxon>
    </lineage>
</organism>
<feature type="signal peptide" evidence="1">
    <location>
        <begin position="1"/>
        <end position="20"/>
    </location>
</feature>
<dbReference type="AlphaFoldDB" id="A0A1G5JZE5"/>
<evidence type="ECO:0000313" key="2">
    <source>
        <dbReference type="EMBL" id="SCY93301.1"/>
    </source>
</evidence>
<dbReference type="EMBL" id="FMVT01000018">
    <property type="protein sequence ID" value="SCY93301.1"/>
    <property type="molecule type" value="Genomic_DNA"/>
</dbReference>
<evidence type="ECO:0000313" key="3">
    <source>
        <dbReference type="Proteomes" id="UP000199502"/>
    </source>
</evidence>
<dbReference type="STRING" id="336292.SAMN05660710_03537"/>
<reference evidence="2 3" key="1">
    <citation type="submission" date="2016-10" db="EMBL/GenBank/DDBJ databases">
        <authorList>
            <person name="de Groot N.N."/>
        </authorList>
    </citation>
    <scope>NUCLEOTIDE SEQUENCE [LARGE SCALE GENOMIC DNA]</scope>
    <source>
        <strain evidence="2 3">CGMCC 1.8925</strain>
    </source>
</reference>
<proteinExistence type="predicted"/>
<dbReference type="Proteomes" id="UP000199502">
    <property type="component" value="Unassembled WGS sequence"/>
</dbReference>
<evidence type="ECO:0008006" key="4">
    <source>
        <dbReference type="Google" id="ProtNLM"/>
    </source>
</evidence>
<name>A0A1G5JZE5_9RHOB</name>
<evidence type="ECO:0000256" key="1">
    <source>
        <dbReference type="SAM" id="SignalP"/>
    </source>
</evidence>
<dbReference type="PROSITE" id="PS51257">
    <property type="entry name" value="PROKAR_LIPOPROTEIN"/>
    <property type="match status" value="1"/>
</dbReference>
<feature type="chain" id="PRO_5011591170" description="LysM domain-containing protein" evidence="1">
    <location>
        <begin position="21"/>
        <end position="205"/>
    </location>
</feature>
<keyword evidence="1" id="KW-0732">Signal</keyword>
<accession>A0A1G5JZE5</accession>
<sequence>MKTITVSASLLILGVGAASAQSCPAAVPFGSQDRLDELAARCNVTPEAILRANDVGAEADLGTAGAVAIPRPRADDADGLLDRAGDVLEDTAEQADALATEAGSRASDFVADTDLGGALSPGPQISMARLPTGSFRIEAGGLPPASEVRLALWQGETLLADATRAADAEGEVAVDLAAAGHVASGPQVRAELTADGDLHLRASID</sequence>
<dbReference type="RefSeq" id="WP_090747889.1">
    <property type="nucleotide sequence ID" value="NZ_FMVT01000018.1"/>
</dbReference>